<gene>
    <name evidence="5" type="primary">20216751</name>
    <name evidence="4" type="ORF">HELRODRAFT_87466</name>
</gene>
<accession>T1G6Q4</accession>
<reference evidence="4 6" key="2">
    <citation type="journal article" date="2013" name="Nature">
        <title>Insights into bilaterian evolution from three spiralian genomes.</title>
        <authorList>
            <person name="Simakov O."/>
            <person name="Marletaz F."/>
            <person name="Cho S.J."/>
            <person name="Edsinger-Gonzales E."/>
            <person name="Havlak P."/>
            <person name="Hellsten U."/>
            <person name="Kuo D.H."/>
            <person name="Larsson T."/>
            <person name="Lv J."/>
            <person name="Arendt D."/>
            <person name="Savage R."/>
            <person name="Osoegawa K."/>
            <person name="de Jong P."/>
            <person name="Grimwood J."/>
            <person name="Chapman J.A."/>
            <person name="Shapiro H."/>
            <person name="Aerts A."/>
            <person name="Otillar R.P."/>
            <person name="Terry A.Y."/>
            <person name="Boore J.L."/>
            <person name="Grigoriev I.V."/>
            <person name="Lindberg D.R."/>
            <person name="Seaver E.C."/>
            <person name="Weisblat D.A."/>
            <person name="Putnam N.H."/>
            <person name="Rokhsar D.S."/>
        </authorList>
    </citation>
    <scope>NUCLEOTIDE SEQUENCE</scope>
</reference>
<evidence type="ECO:0000313" key="4">
    <source>
        <dbReference type="EMBL" id="ESN94894.1"/>
    </source>
</evidence>
<proteinExistence type="predicted"/>
<dbReference type="InterPro" id="IPR001762">
    <property type="entry name" value="Disintegrin_dom"/>
</dbReference>
<dbReference type="FunFam" id="4.10.70.10:FF:000003">
    <property type="entry name" value="Disintegrin and metalloproteinase domain-containing protein 17"/>
    <property type="match status" value="1"/>
</dbReference>
<dbReference type="PROSITE" id="PS50214">
    <property type="entry name" value="DISINTEGRIN_2"/>
    <property type="match status" value="1"/>
</dbReference>
<dbReference type="Gene3D" id="4.10.70.10">
    <property type="entry name" value="Disintegrin domain"/>
    <property type="match status" value="1"/>
</dbReference>
<keyword evidence="1 2" id="KW-1015">Disulfide bond</keyword>
<dbReference type="PANTHER" id="PTHR11905:SF159">
    <property type="entry name" value="ADAM METALLOPROTEASE"/>
    <property type="match status" value="1"/>
</dbReference>
<feature type="disulfide bond" evidence="2">
    <location>
        <begin position="92"/>
        <end position="112"/>
    </location>
</feature>
<dbReference type="HOGENOM" id="CLU_156099_0_0_1"/>
<dbReference type="RefSeq" id="XP_009026963.1">
    <property type="nucleotide sequence ID" value="XM_009028715.1"/>
</dbReference>
<dbReference type="AlphaFoldDB" id="T1G6Q4"/>
<evidence type="ECO:0000259" key="3">
    <source>
        <dbReference type="PROSITE" id="PS50214"/>
    </source>
</evidence>
<dbReference type="EnsemblMetazoa" id="HelroT87466">
    <property type="protein sequence ID" value="HelroP87466"/>
    <property type="gene ID" value="HelroG87466"/>
</dbReference>
<dbReference type="SUPFAM" id="SSF57552">
    <property type="entry name" value="Blood coagulation inhibitor (disintegrin)"/>
    <property type="match status" value="1"/>
</dbReference>
<reference evidence="6" key="1">
    <citation type="submission" date="2012-12" db="EMBL/GenBank/DDBJ databases">
        <authorList>
            <person name="Hellsten U."/>
            <person name="Grimwood J."/>
            <person name="Chapman J.A."/>
            <person name="Shapiro H."/>
            <person name="Aerts A."/>
            <person name="Otillar R.P."/>
            <person name="Terry A.Y."/>
            <person name="Boore J.L."/>
            <person name="Simakov O."/>
            <person name="Marletaz F."/>
            <person name="Cho S.-J."/>
            <person name="Edsinger-Gonzales E."/>
            <person name="Havlak P."/>
            <person name="Kuo D.-H."/>
            <person name="Larsson T."/>
            <person name="Lv J."/>
            <person name="Arendt D."/>
            <person name="Savage R."/>
            <person name="Osoegawa K."/>
            <person name="de Jong P."/>
            <person name="Lindberg D.R."/>
            <person name="Seaver E.C."/>
            <person name="Weisblat D.A."/>
            <person name="Putnam N.H."/>
            <person name="Grigoriev I.V."/>
            <person name="Rokhsar D.S."/>
        </authorList>
    </citation>
    <scope>NUCLEOTIDE SEQUENCE</scope>
</reference>
<organism evidence="5 6">
    <name type="scientific">Helobdella robusta</name>
    <name type="common">Californian leech</name>
    <dbReference type="NCBI Taxonomy" id="6412"/>
    <lineage>
        <taxon>Eukaryota</taxon>
        <taxon>Metazoa</taxon>
        <taxon>Spiralia</taxon>
        <taxon>Lophotrochozoa</taxon>
        <taxon>Annelida</taxon>
        <taxon>Clitellata</taxon>
        <taxon>Hirudinea</taxon>
        <taxon>Rhynchobdellida</taxon>
        <taxon>Glossiphoniidae</taxon>
        <taxon>Helobdella</taxon>
    </lineage>
</organism>
<keyword evidence="6" id="KW-1185">Reference proteome</keyword>
<sequence length="135" mass="14888">MTWASCSTEVLNQTYHIHQCLFEKDAPFDLIPASCGNGLIDDGEDCDCGSFKICSRQCCNTTTCMFTPGSECATGLCCDFNACKLKLAGEICREVKDECDIEDKCSGTSNLCIDLYKRDGTMCLVSYFLCTDPQF</sequence>
<dbReference type="SMART" id="SM00050">
    <property type="entry name" value="DISIN"/>
    <property type="match status" value="1"/>
</dbReference>
<evidence type="ECO:0000313" key="5">
    <source>
        <dbReference type="EnsemblMetazoa" id="HelroP87466"/>
    </source>
</evidence>
<evidence type="ECO:0000256" key="1">
    <source>
        <dbReference type="ARBA" id="ARBA00023157"/>
    </source>
</evidence>
<dbReference type="EMBL" id="AMQM01007068">
    <property type="status" value="NOT_ANNOTATED_CDS"/>
    <property type="molecule type" value="Genomic_DNA"/>
</dbReference>
<dbReference type="eggNOG" id="KOG3607">
    <property type="taxonomic scope" value="Eukaryota"/>
</dbReference>
<name>T1G6Q4_HELRO</name>
<evidence type="ECO:0000256" key="2">
    <source>
        <dbReference type="PROSITE-ProRule" id="PRU00068"/>
    </source>
</evidence>
<dbReference type="Pfam" id="PF00200">
    <property type="entry name" value="Disintegrin"/>
    <property type="match status" value="1"/>
</dbReference>
<dbReference type="KEGG" id="hro:HELRODRAFT_87466"/>
<dbReference type="InterPro" id="IPR036436">
    <property type="entry name" value="Disintegrin_dom_sf"/>
</dbReference>
<dbReference type="Proteomes" id="UP000015101">
    <property type="component" value="Unassembled WGS sequence"/>
</dbReference>
<dbReference type="PANTHER" id="PTHR11905">
    <property type="entry name" value="ADAM A DISINTEGRIN AND METALLOPROTEASE DOMAIN"/>
    <property type="match status" value="1"/>
</dbReference>
<dbReference type="OrthoDB" id="5951731at2759"/>
<dbReference type="InParanoid" id="T1G6Q4"/>
<evidence type="ECO:0000313" key="6">
    <source>
        <dbReference type="Proteomes" id="UP000015101"/>
    </source>
</evidence>
<protein>
    <recommendedName>
        <fullName evidence="3">Disintegrin domain-containing protein</fullName>
    </recommendedName>
</protein>
<dbReference type="CTD" id="20216751"/>
<feature type="domain" description="Disintegrin" evidence="3">
    <location>
        <begin position="32"/>
        <end position="119"/>
    </location>
</feature>
<reference evidence="5" key="3">
    <citation type="submission" date="2015-06" db="UniProtKB">
        <authorList>
            <consortium name="EnsemblMetazoa"/>
        </authorList>
    </citation>
    <scope>IDENTIFICATION</scope>
</reference>
<dbReference type="GeneID" id="20216751"/>
<dbReference type="EMBL" id="KB097558">
    <property type="protein sequence ID" value="ESN94894.1"/>
    <property type="molecule type" value="Genomic_DNA"/>
</dbReference>